<accession>I3EIQ8</accession>
<evidence type="ECO:0000313" key="4">
    <source>
        <dbReference type="Proteomes" id="UP000002872"/>
    </source>
</evidence>
<gene>
    <name evidence="3" type="ORF">NEQG_00924</name>
</gene>
<reference evidence="3" key="1">
    <citation type="submission" date="2011-01" db="EMBL/GenBank/DDBJ databases">
        <title>The Genome Sequence of Nematocida parisii strain ERTm3.</title>
        <authorList>
            <consortium name="The Broad Institute Genome Sequencing Platform"/>
            <consortium name="The Broad Institute Genome Sequencing Center for Infectious Disease"/>
            <person name="Cuomo C."/>
            <person name="Troemel E."/>
            <person name="Young S.K."/>
            <person name="Zeng Q."/>
            <person name="Gargeya S."/>
            <person name="Fitzgerald M."/>
            <person name="Haas B."/>
            <person name="Abouelleil A."/>
            <person name="Alvarado L."/>
            <person name="Arachchi H.M."/>
            <person name="Berlin A."/>
            <person name="Chapman S.B."/>
            <person name="Gearin G."/>
            <person name="Goldberg J."/>
            <person name="Griggs A."/>
            <person name="Gujja S."/>
            <person name="Hansen M."/>
            <person name="Heiman D."/>
            <person name="Howarth C."/>
            <person name="Larimer J."/>
            <person name="Lui A."/>
            <person name="MacDonald P.J.P."/>
            <person name="McCowen C."/>
            <person name="Montmayeur A."/>
            <person name="Murphy C."/>
            <person name="Neiman D."/>
            <person name="Pearson M."/>
            <person name="Priest M."/>
            <person name="Roberts A."/>
            <person name="Saif S."/>
            <person name="Shea T."/>
            <person name="Sisk P."/>
            <person name="Stolte C."/>
            <person name="Sykes S."/>
            <person name="Wortman J."/>
            <person name="Nusbaum C."/>
            <person name="Birren B."/>
        </authorList>
    </citation>
    <scope>NUCLEOTIDE SEQUENCE</scope>
    <source>
        <strain evidence="3">ERTm3</strain>
    </source>
</reference>
<dbReference type="VEuPathDB" id="MicrosporidiaDB:NEQG_00924"/>
<dbReference type="AlphaFoldDB" id="I3EIQ8"/>
<dbReference type="Proteomes" id="UP000002872">
    <property type="component" value="Unassembled WGS sequence"/>
</dbReference>
<keyword evidence="2" id="KW-1133">Transmembrane helix</keyword>
<feature type="region of interest" description="Disordered" evidence="1">
    <location>
        <begin position="38"/>
        <end position="57"/>
    </location>
</feature>
<feature type="transmembrane region" description="Helical" evidence="2">
    <location>
        <begin position="12"/>
        <end position="33"/>
    </location>
</feature>
<evidence type="ECO:0000256" key="1">
    <source>
        <dbReference type="SAM" id="MobiDB-lite"/>
    </source>
</evidence>
<dbReference type="HOGENOM" id="CLU_2996980_0_0_1"/>
<protein>
    <submittedName>
        <fullName evidence="3">Uncharacterized protein</fullName>
    </submittedName>
</protein>
<feature type="compositionally biased region" description="Polar residues" evidence="1">
    <location>
        <begin position="42"/>
        <end position="57"/>
    </location>
</feature>
<evidence type="ECO:0000313" key="3">
    <source>
        <dbReference type="EMBL" id="EIJ89105.1"/>
    </source>
</evidence>
<dbReference type="InParanoid" id="I3EIQ8"/>
<dbReference type="EMBL" id="GL870877">
    <property type="protein sequence ID" value="EIJ89105.1"/>
    <property type="molecule type" value="Genomic_DNA"/>
</dbReference>
<proteinExistence type="predicted"/>
<keyword evidence="2" id="KW-0472">Membrane</keyword>
<sequence length="57" mass="5673">MAEGADGSKKKKIIIVAGIVAALIVAGGVIFFICKGKAGDPSNENSPSGEPTSKQGN</sequence>
<keyword evidence="4" id="KW-1185">Reference proteome</keyword>
<keyword evidence="2" id="KW-0812">Transmembrane</keyword>
<evidence type="ECO:0000256" key="2">
    <source>
        <dbReference type="SAM" id="Phobius"/>
    </source>
</evidence>
<organism evidence="3 4">
    <name type="scientific">Nematocida parisii (strain ERTm3)</name>
    <name type="common">Nematode killer fungus</name>
    <dbReference type="NCBI Taxonomy" id="935791"/>
    <lineage>
        <taxon>Eukaryota</taxon>
        <taxon>Fungi</taxon>
        <taxon>Fungi incertae sedis</taxon>
        <taxon>Microsporidia</taxon>
        <taxon>Nematocida</taxon>
    </lineage>
</organism>
<name>I3EIQ8_NEMP3</name>